<organism evidence="1 2">
    <name type="scientific">Rubinisphaera italica</name>
    <dbReference type="NCBI Taxonomy" id="2527969"/>
    <lineage>
        <taxon>Bacteria</taxon>
        <taxon>Pseudomonadati</taxon>
        <taxon>Planctomycetota</taxon>
        <taxon>Planctomycetia</taxon>
        <taxon>Planctomycetales</taxon>
        <taxon>Planctomycetaceae</taxon>
        <taxon>Rubinisphaera</taxon>
    </lineage>
</organism>
<gene>
    <name evidence="1" type="ORF">Pan54_30370</name>
</gene>
<dbReference type="Gene3D" id="2.60.120.260">
    <property type="entry name" value="Galactose-binding domain-like"/>
    <property type="match status" value="1"/>
</dbReference>
<evidence type="ECO:0000313" key="2">
    <source>
        <dbReference type="Proteomes" id="UP000316095"/>
    </source>
</evidence>
<accession>A0A5C5XGK3</accession>
<evidence type="ECO:0008006" key="3">
    <source>
        <dbReference type="Google" id="ProtNLM"/>
    </source>
</evidence>
<sequence length="379" mass="43350">MQIRNFILLGVITFSILMLSTSEMKADVSSDIQTIQQVGHNAENYAAAQKALDSLQSSGPEALLPILYSLGDANPLAANYLRNSFEVIANKTLADKKSLPLEDLLNFVRRTKNDSKARRLAFEWVRKESPEEADQLVSNFLNDPSDELRREAVAKILKEVDELAKNDSSAEALKRSRYLQALSGASDDDQVRKIVKGLEAFEIKVDLQEHYGFLSDWYLIGPFDNKDEKGFDVAYPPENEIKLDAEYDGQLGKVTWQKHETEDDYGKLSIAEKVGPHKGAVVYAYREFVSKDEQPVEFRLATPNAWKIWLNGELVFEREEYHRGTFFDQYRIPALMKEGKNTLLIKVLQNEQDQSWAQDWQFQFRICQPTGMALRPEKE</sequence>
<dbReference type="AlphaFoldDB" id="A0A5C5XGK3"/>
<reference evidence="1 2" key="1">
    <citation type="submission" date="2019-02" db="EMBL/GenBank/DDBJ databases">
        <title>Deep-cultivation of Planctomycetes and their phenomic and genomic characterization uncovers novel biology.</title>
        <authorList>
            <person name="Wiegand S."/>
            <person name="Jogler M."/>
            <person name="Boedeker C."/>
            <person name="Pinto D."/>
            <person name="Vollmers J."/>
            <person name="Rivas-Marin E."/>
            <person name="Kohn T."/>
            <person name="Peeters S.H."/>
            <person name="Heuer A."/>
            <person name="Rast P."/>
            <person name="Oberbeckmann S."/>
            <person name="Bunk B."/>
            <person name="Jeske O."/>
            <person name="Meyerdierks A."/>
            <person name="Storesund J.E."/>
            <person name="Kallscheuer N."/>
            <person name="Luecker S."/>
            <person name="Lage O.M."/>
            <person name="Pohl T."/>
            <person name="Merkel B.J."/>
            <person name="Hornburger P."/>
            <person name="Mueller R.-W."/>
            <person name="Bruemmer F."/>
            <person name="Labrenz M."/>
            <person name="Spormann A.M."/>
            <person name="Op Den Camp H."/>
            <person name="Overmann J."/>
            <person name="Amann R."/>
            <person name="Jetten M.S.M."/>
            <person name="Mascher T."/>
            <person name="Medema M.H."/>
            <person name="Devos D.P."/>
            <person name="Kaster A.-K."/>
            <person name="Ovreas L."/>
            <person name="Rohde M."/>
            <person name="Galperin M.Y."/>
            <person name="Jogler C."/>
        </authorList>
    </citation>
    <scope>NUCLEOTIDE SEQUENCE [LARGE SCALE GENOMIC DNA]</scope>
    <source>
        <strain evidence="1 2">Pan54</strain>
    </source>
</reference>
<protein>
    <recommendedName>
        <fullName evidence="3">HEAT repeat domain-containing protein</fullName>
    </recommendedName>
</protein>
<dbReference type="EMBL" id="SJPG01000001">
    <property type="protein sequence ID" value="TWT62296.1"/>
    <property type="molecule type" value="Genomic_DNA"/>
</dbReference>
<dbReference type="OrthoDB" id="212892at2"/>
<name>A0A5C5XGK3_9PLAN</name>
<comment type="caution">
    <text evidence="1">The sequence shown here is derived from an EMBL/GenBank/DDBJ whole genome shotgun (WGS) entry which is preliminary data.</text>
</comment>
<evidence type="ECO:0000313" key="1">
    <source>
        <dbReference type="EMBL" id="TWT62296.1"/>
    </source>
</evidence>
<dbReference type="Proteomes" id="UP000316095">
    <property type="component" value="Unassembled WGS sequence"/>
</dbReference>
<dbReference type="RefSeq" id="WP_146504171.1">
    <property type="nucleotide sequence ID" value="NZ_SJPG01000001.1"/>
</dbReference>
<proteinExistence type="predicted"/>
<keyword evidence="2" id="KW-1185">Reference proteome</keyword>